<proteinExistence type="predicted"/>
<keyword evidence="3" id="KW-1185">Reference proteome</keyword>
<dbReference type="EMBL" id="JAACFV010000007">
    <property type="protein sequence ID" value="KAF7513222.1"/>
    <property type="molecule type" value="Genomic_DNA"/>
</dbReference>
<sequence length="69" mass="7541">MQQTRARPSVLSLDTFSDDMARAMQASARPKYDSVSGNRADIKNPPPPPPSPIGWMPKGDHHQKGGRNS</sequence>
<evidence type="ECO:0000313" key="2">
    <source>
        <dbReference type="EMBL" id="KAF7513222.1"/>
    </source>
</evidence>
<evidence type="ECO:0000256" key="1">
    <source>
        <dbReference type="SAM" id="MobiDB-lite"/>
    </source>
</evidence>
<accession>A0A8H7E8J5</accession>
<gene>
    <name evidence="2" type="ORF">GJ744_010618</name>
</gene>
<reference evidence="2" key="1">
    <citation type="submission" date="2020-02" db="EMBL/GenBank/DDBJ databases">
        <authorList>
            <person name="Palmer J.M."/>
        </authorList>
    </citation>
    <scope>NUCLEOTIDE SEQUENCE</scope>
    <source>
        <strain evidence="2">EPUS1.4</strain>
        <tissue evidence="2">Thallus</tissue>
    </source>
</reference>
<dbReference type="Proteomes" id="UP000606974">
    <property type="component" value="Unassembled WGS sequence"/>
</dbReference>
<protein>
    <submittedName>
        <fullName evidence="2">Uncharacterized protein</fullName>
    </submittedName>
</protein>
<dbReference type="AlphaFoldDB" id="A0A8H7E8J5"/>
<comment type="caution">
    <text evidence="2">The sequence shown here is derived from an EMBL/GenBank/DDBJ whole genome shotgun (WGS) entry which is preliminary data.</text>
</comment>
<feature type="region of interest" description="Disordered" evidence="1">
    <location>
        <begin position="24"/>
        <end position="69"/>
    </location>
</feature>
<organism evidence="2 3">
    <name type="scientific">Endocarpon pusillum</name>
    <dbReference type="NCBI Taxonomy" id="364733"/>
    <lineage>
        <taxon>Eukaryota</taxon>
        <taxon>Fungi</taxon>
        <taxon>Dikarya</taxon>
        <taxon>Ascomycota</taxon>
        <taxon>Pezizomycotina</taxon>
        <taxon>Eurotiomycetes</taxon>
        <taxon>Chaetothyriomycetidae</taxon>
        <taxon>Verrucariales</taxon>
        <taxon>Verrucariaceae</taxon>
        <taxon>Endocarpon</taxon>
    </lineage>
</organism>
<name>A0A8H7E8J5_9EURO</name>
<evidence type="ECO:0000313" key="3">
    <source>
        <dbReference type="Proteomes" id="UP000606974"/>
    </source>
</evidence>